<reference evidence="1 2" key="2">
    <citation type="submission" date="2018-11" db="EMBL/GenBank/DDBJ databases">
        <authorList>
            <consortium name="Pathogen Informatics"/>
        </authorList>
    </citation>
    <scope>NUCLEOTIDE SEQUENCE [LARGE SCALE GENOMIC DNA]</scope>
</reference>
<dbReference type="GO" id="GO:0009306">
    <property type="term" value="P:protein secretion"/>
    <property type="evidence" value="ECO:0007669"/>
    <property type="project" value="TreeGrafter"/>
</dbReference>
<dbReference type="PANTHER" id="PTHR20959">
    <property type="entry name" value="TRANSPORT AND GOLGI ORGANIZATION PROTEIN 6 FAMILY MEMBER"/>
    <property type="match status" value="1"/>
</dbReference>
<protein>
    <submittedName>
        <fullName evidence="3">LOW QUALITY PROTEIN: thyroid adenoma-associated protein homolog</fullName>
    </submittedName>
</protein>
<name>A0A0N4XVR0_NIPBR</name>
<evidence type="ECO:0000313" key="1">
    <source>
        <dbReference type="EMBL" id="VDL70498.1"/>
    </source>
</evidence>
<dbReference type="EMBL" id="UYSL01019840">
    <property type="protein sequence ID" value="VDL70498.1"/>
    <property type="molecule type" value="Genomic_DNA"/>
</dbReference>
<dbReference type="AlphaFoldDB" id="A0A0N4XVR0"/>
<reference evidence="3" key="1">
    <citation type="submission" date="2017-02" db="UniProtKB">
        <authorList>
            <consortium name="WormBaseParasite"/>
        </authorList>
    </citation>
    <scope>IDENTIFICATION</scope>
</reference>
<keyword evidence="2" id="KW-1185">Reference proteome</keyword>
<dbReference type="WBParaSite" id="NBR_0000690801-mRNA-1">
    <property type="protein sequence ID" value="NBR_0000690801-mRNA-1"/>
    <property type="gene ID" value="NBR_0000690801"/>
</dbReference>
<evidence type="ECO:0000313" key="2">
    <source>
        <dbReference type="Proteomes" id="UP000271162"/>
    </source>
</evidence>
<dbReference type="Proteomes" id="UP000271162">
    <property type="component" value="Unassembled WGS sequence"/>
</dbReference>
<dbReference type="STRING" id="27835.A0A0N4XVR0"/>
<sequence length="652" mass="73170">MTSTTAADLQAAFDYLKKCISVERESVWQLAKSDPIAALLLDLENSENIALLLGTLENVGDVKASLVSTKDMALLSSAFQFFILTCISPYLDKGVGVPLNLRSHLIQSWEQCSGDLEFRSSELFRAAECIVELLNCNEAVQGELLTKYSPDIFCVFEQLAYFGRNDFTEEFEKILSSMHPHLLVSTLLGLVKPRTGAQPTPSWFSFSIGSRLSAVLLGKNGLEITLSSYESISGEQMWQNTHLLFVLGKQFALPPRKMKKKSALAYGVLIDDVLFRPWELLNQSSNPCWTENHTTSLCLMKLWSNEKLGTEVLKDNPRFTSIAPVLLSLLPIPVMSTTSEVRNLKKDIYDVLKFSLEKIENLSMDQLIATRLCTEIACKCVKMWDDCVECNLSPRFVNTRSNNESDIEFARLSSHLVAGVFFEQIIDGDNTFSDPSVIVSLLDLVQSVLQSTVRYLRKRYQNNLFDVTVPAALSEVQNALITFVDCVHELCNDNADFTATAEDAHQLCSIFGKEASAKPSVVAHVEQNLPWKEHREVSGRGASITNVLRFFLECSIFQIFYAVKSIIGSDPSPLVRRSAVNLIRQVIKSCDTALVEVIGGRLRDLHGELLRLWRWDPDHVVRLHAELAIEELRAVMKSMILEETKCPRQIVL</sequence>
<gene>
    <name evidence="1" type="ORF">NBR_LOCUS6909</name>
</gene>
<accession>A0A0N4XVR0</accession>
<organism evidence="3">
    <name type="scientific">Nippostrongylus brasiliensis</name>
    <name type="common">Rat hookworm</name>
    <dbReference type="NCBI Taxonomy" id="27835"/>
    <lineage>
        <taxon>Eukaryota</taxon>
        <taxon>Metazoa</taxon>
        <taxon>Ecdysozoa</taxon>
        <taxon>Nematoda</taxon>
        <taxon>Chromadorea</taxon>
        <taxon>Rhabditida</taxon>
        <taxon>Rhabditina</taxon>
        <taxon>Rhabditomorpha</taxon>
        <taxon>Strongyloidea</taxon>
        <taxon>Heligmosomidae</taxon>
        <taxon>Nippostrongylus</taxon>
    </lineage>
</organism>
<proteinExistence type="predicted"/>
<dbReference type="SUPFAM" id="SSF48371">
    <property type="entry name" value="ARM repeat"/>
    <property type="match status" value="1"/>
</dbReference>
<evidence type="ECO:0000313" key="3">
    <source>
        <dbReference type="WBParaSite" id="NBR_0000690801-mRNA-1"/>
    </source>
</evidence>
<dbReference type="InterPro" id="IPR039600">
    <property type="entry name" value="TANGO6/Rtp1"/>
</dbReference>
<dbReference type="InterPro" id="IPR016024">
    <property type="entry name" value="ARM-type_fold"/>
</dbReference>
<dbReference type="PANTHER" id="PTHR20959:SF1">
    <property type="entry name" value="TRANSPORT AND GOLGI ORGANIZATION PROTEIN 6 HOMOLOG"/>
    <property type="match status" value="1"/>
</dbReference>